<keyword evidence="1" id="KW-0472">Membrane</keyword>
<keyword evidence="1" id="KW-0812">Transmembrane</keyword>
<sequence>MITVRHWKKSSLALWQKKLSSNKRQNVKAYVCTMIVASFLATYLDLLFVGKGLYEFPSRPFPSIFSINILFTLVILPLFTLVIIFIFNRISRLLKLLAAIIIGLSAAIMEQIMEKLGMFQPSVHWQHEYSLVGYFIFVLLIWKFYRWCLSPLE</sequence>
<gene>
    <name evidence="2" type="ORF">J2S74_005227</name>
</gene>
<feature type="transmembrane region" description="Helical" evidence="1">
    <location>
        <begin position="27"/>
        <end position="44"/>
    </location>
</feature>
<name>A0ABU0A3D9_9BACI</name>
<organism evidence="2 3">
    <name type="scientific">Evansella vedderi</name>
    <dbReference type="NCBI Taxonomy" id="38282"/>
    <lineage>
        <taxon>Bacteria</taxon>
        <taxon>Bacillati</taxon>
        <taxon>Bacillota</taxon>
        <taxon>Bacilli</taxon>
        <taxon>Bacillales</taxon>
        <taxon>Bacillaceae</taxon>
        <taxon>Evansella</taxon>
    </lineage>
</organism>
<accession>A0ABU0A3D9</accession>
<feature type="transmembrane region" description="Helical" evidence="1">
    <location>
        <begin position="93"/>
        <end position="109"/>
    </location>
</feature>
<feature type="transmembrane region" description="Helical" evidence="1">
    <location>
        <begin position="64"/>
        <end position="86"/>
    </location>
</feature>
<protein>
    <submittedName>
        <fullName evidence="2">Magnesium-transporting ATPase (P-type)</fullName>
    </submittedName>
</protein>
<feature type="transmembrane region" description="Helical" evidence="1">
    <location>
        <begin position="129"/>
        <end position="145"/>
    </location>
</feature>
<comment type="caution">
    <text evidence="2">The sequence shown here is derived from an EMBL/GenBank/DDBJ whole genome shotgun (WGS) entry which is preliminary data.</text>
</comment>
<evidence type="ECO:0000313" key="2">
    <source>
        <dbReference type="EMBL" id="MDQ0257765.1"/>
    </source>
</evidence>
<proteinExistence type="predicted"/>
<keyword evidence="3" id="KW-1185">Reference proteome</keyword>
<dbReference type="InterPro" id="IPR048147">
    <property type="entry name" value="CBO0543-like"/>
</dbReference>
<evidence type="ECO:0000313" key="3">
    <source>
        <dbReference type="Proteomes" id="UP001230005"/>
    </source>
</evidence>
<keyword evidence="1" id="KW-1133">Transmembrane helix</keyword>
<dbReference type="EMBL" id="JAUSUG010000033">
    <property type="protein sequence ID" value="MDQ0257765.1"/>
    <property type="molecule type" value="Genomic_DNA"/>
</dbReference>
<reference evidence="2 3" key="1">
    <citation type="submission" date="2023-07" db="EMBL/GenBank/DDBJ databases">
        <title>Genomic Encyclopedia of Type Strains, Phase IV (KMG-IV): sequencing the most valuable type-strain genomes for metagenomic binning, comparative biology and taxonomic classification.</title>
        <authorList>
            <person name="Goeker M."/>
        </authorList>
    </citation>
    <scope>NUCLEOTIDE SEQUENCE [LARGE SCALE GENOMIC DNA]</scope>
    <source>
        <strain evidence="2 3">DSM 9768</strain>
    </source>
</reference>
<evidence type="ECO:0000256" key="1">
    <source>
        <dbReference type="SAM" id="Phobius"/>
    </source>
</evidence>
<dbReference type="NCBIfam" id="NF041644">
    <property type="entry name" value="CBO0543_fam"/>
    <property type="match status" value="1"/>
</dbReference>
<dbReference type="Proteomes" id="UP001230005">
    <property type="component" value="Unassembled WGS sequence"/>
</dbReference>